<feature type="non-terminal residue" evidence="2">
    <location>
        <position position="123"/>
    </location>
</feature>
<organism evidence="2 3">
    <name type="scientific">Prorocentrum cordatum</name>
    <dbReference type="NCBI Taxonomy" id="2364126"/>
    <lineage>
        <taxon>Eukaryota</taxon>
        <taxon>Sar</taxon>
        <taxon>Alveolata</taxon>
        <taxon>Dinophyceae</taxon>
        <taxon>Prorocentrales</taxon>
        <taxon>Prorocentraceae</taxon>
        <taxon>Prorocentrum</taxon>
    </lineage>
</organism>
<dbReference type="Proteomes" id="UP001189429">
    <property type="component" value="Unassembled WGS sequence"/>
</dbReference>
<feature type="compositionally biased region" description="Low complexity" evidence="1">
    <location>
        <begin position="30"/>
        <end position="52"/>
    </location>
</feature>
<proteinExistence type="predicted"/>
<feature type="compositionally biased region" description="Low complexity" evidence="1">
    <location>
        <begin position="59"/>
        <end position="78"/>
    </location>
</feature>
<feature type="compositionally biased region" description="Basic and acidic residues" evidence="1">
    <location>
        <begin position="79"/>
        <end position="89"/>
    </location>
</feature>
<gene>
    <name evidence="2" type="ORF">PCOR1329_LOCUS82663</name>
</gene>
<reference evidence="2" key="1">
    <citation type="submission" date="2023-10" db="EMBL/GenBank/DDBJ databases">
        <authorList>
            <person name="Chen Y."/>
            <person name="Shah S."/>
            <person name="Dougan E. K."/>
            <person name="Thang M."/>
            <person name="Chan C."/>
        </authorList>
    </citation>
    <scope>NUCLEOTIDE SEQUENCE [LARGE SCALE GENOMIC DNA]</scope>
</reference>
<keyword evidence="3" id="KW-1185">Reference proteome</keyword>
<sequence length="123" mass="12143">YPSLPSLSPPATRHPRPAHGSAPSEHRGGVRALLRGVRAVAHQPAGVGQRGLLLGGGRRAPALRAAGPGAAGGAVSVEGGEREAGEPQPRRGPGLDAGGHPTPPQGGAAHSPSVSSAPLRRGR</sequence>
<evidence type="ECO:0000313" key="3">
    <source>
        <dbReference type="Proteomes" id="UP001189429"/>
    </source>
</evidence>
<feature type="region of interest" description="Disordered" evidence="1">
    <location>
        <begin position="1"/>
        <end position="123"/>
    </location>
</feature>
<evidence type="ECO:0000256" key="1">
    <source>
        <dbReference type="SAM" id="MobiDB-lite"/>
    </source>
</evidence>
<evidence type="ECO:0000313" key="2">
    <source>
        <dbReference type="EMBL" id="CAK0907743.1"/>
    </source>
</evidence>
<dbReference type="EMBL" id="CAUYUJ010021913">
    <property type="protein sequence ID" value="CAK0907743.1"/>
    <property type="molecule type" value="Genomic_DNA"/>
</dbReference>
<name>A0ABN9Y5D5_9DINO</name>
<accession>A0ABN9Y5D5</accession>
<comment type="caution">
    <text evidence="2">The sequence shown here is derived from an EMBL/GenBank/DDBJ whole genome shotgun (WGS) entry which is preliminary data.</text>
</comment>
<feature type="non-terminal residue" evidence="2">
    <location>
        <position position="1"/>
    </location>
</feature>
<protein>
    <submittedName>
        <fullName evidence="2">Uncharacterized protein</fullName>
    </submittedName>
</protein>